<dbReference type="InterPro" id="IPR037069">
    <property type="entry name" value="AcylCoA_DH/ox_N_sf"/>
</dbReference>
<dbReference type="Gene3D" id="2.40.110.10">
    <property type="entry name" value="Butyryl-CoA Dehydrogenase, subunit A, domain 2"/>
    <property type="match status" value="1"/>
</dbReference>
<dbReference type="EMBL" id="JBHUDD010000130">
    <property type="protein sequence ID" value="MFD1510582.1"/>
    <property type="molecule type" value="Genomic_DNA"/>
</dbReference>
<dbReference type="SUPFAM" id="SSF56645">
    <property type="entry name" value="Acyl-CoA dehydrogenase NM domain-like"/>
    <property type="match status" value="1"/>
</dbReference>
<organism evidence="1 2">
    <name type="scientific">Lacimonas salitolerans</name>
    <dbReference type="NCBI Taxonomy" id="1323750"/>
    <lineage>
        <taxon>Bacteria</taxon>
        <taxon>Pseudomonadati</taxon>
        <taxon>Pseudomonadota</taxon>
        <taxon>Alphaproteobacteria</taxon>
        <taxon>Rhodobacterales</taxon>
        <taxon>Paracoccaceae</taxon>
        <taxon>Lacimonas</taxon>
    </lineage>
</organism>
<dbReference type="InterPro" id="IPR009100">
    <property type="entry name" value="AcylCoA_DH/oxidase_NM_dom_sf"/>
</dbReference>
<gene>
    <name evidence="1" type="ORF">ACFTOW_14420</name>
</gene>
<dbReference type="Proteomes" id="UP001597186">
    <property type="component" value="Unassembled WGS sequence"/>
</dbReference>
<protein>
    <submittedName>
        <fullName evidence="1">Acyl-CoA dehydrogenase</fullName>
    </submittedName>
</protein>
<dbReference type="InterPro" id="IPR046373">
    <property type="entry name" value="Acyl-CoA_Oxase/DH_mid-dom_sf"/>
</dbReference>
<dbReference type="RefSeq" id="WP_379916889.1">
    <property type="nucleotide sequence ID" value="NZ_JBHUDD010000130.1"/>
</dbReference>
<proteinExistence type="predicted"/>
<name>A0ABW4EHC0_9RHOB</name>
<keyword evidence="2" id="KW-1185">Reference proteome</keyword>
<reference evidence="2" key="1">
    <citation type="journal article" date="2019" name="Int. J. Syst. Evol. Microbiol.">
        <title>The Global Catalogue of Microorganisms (GCM) 10K type strain sequencing project: providing services to taxonomists for standard genome sequencing and annotation.</title>
        <authorList>
            <consortium name="The Broad Institute Genomics Platform"/>
            <consortium name="The Broad Institute Genome Sequencing Center for Infectious Disease"/>
            <person name="Wu L."/>
            <person name="Ma J."/>
        </authorList>
    </citation>
    <scope>NUCLEOTIDE SEQUENCE [LARGE SCALE GENOMIC DNA]</scope>
    <source>
        <strain evidence="2">CGMCC 1.12477</strain>
    </source>
</reference>
<evidence type="ECO:0000313" key="1">
    <source>
        <dbReference type="EMBL" id="MFD1510582.1"/>
    </source>
</evidence>
<dbReference type="Gene3D" id="1.10.540.10">
    <property type="entry name" value="Acyl-CoA dehydrogenase/oxidase, N-terminal domain"/>
    <property type="match status" value="1"/>
</dbReference>
<evidence type="ECO:0000313" key="2">
    <source>
        <dbReference type="Proteomes" id="UP001597186"/>
    </source>
</evidence>
<sequence length="366" mass="38396">MNLLTDPAVRDTQAAVLRGIRGRAGATDRGETGLAPDLDALYGAGILAAVVAHTGLGGDTGAGVHLLRRIGRASLSVGRIVEGHANALRLIQLYATPEQQSEFRSIAAQGEIFGVWGAEGRDPVTFEATSDTGGVLTGAKMFCSGLGLLSVAVVPVKTDAGPLLVLARVDDPARADASVWDVSGMRATASGRYDLTGVEADILGRPGDFQREPHFEGGIWRYCALHCGGLEALAECVRQHLLARGQTNQPQQAERLTQMILLAQTARLWVEASSDAIERAAITGGDAVPAAVSLGLLARQAVETACQSGIALTERCMGTAAFIASSDADRIRRDLGFFLRQANLDGKLQQAAHSLLADPAPVGEMW</sequence>
<comment type="caution">
    <text evidence="1">The sequence shown here is derived from an EMBL/GenBank/DDBJ whole genome shotgun (WGS) entry which is preliminary data.</text>
</comment>
<accession>A0ABW4EHC0</accession>